<evidence type="ECO:0000259" key="1">
    <source>
        <dbReference type="PROSITE" id="PS50994"/>
    </source>
</evidence>
<dbReference type="Pfam" id="PF00665">
    <property type="entry name" value="rve"/>
    <property type="match status" value="1"/>
</dbReference>
<gene>
    <name evidence="2" type="ORF">ACH5RR_027152</name>
</gene>
<dbReference type="EMBL" id="JBJUIK010000011">
    <property type="protein sequence ID" value="KAL3514435.1"/>
    <property type="molecule type" value="Genomic_DNA"/>
</dbReference>
<reference evidence="2 3" key="1">
    <citation type="submission" date="2024-11" db="EMBL/GenBank/DDBJ databases">
        <title>A near-complete genome assembly of Cinchona calisaya.</title>
        <authorList>
            <person name="Lian D.C."/>
            <person name="Zhao X.W."/>
            <person name="Wei L."/>
        </authorList>
    </citation>
    <scope>NUCLEOTIDE SEQUENCE [LARGE SCALE GENOMIC DNA]</scope>
    <source>
        <tissue evidence="2">Nenye</tissue>
    </source>
</reference>
<dbReference type="SUPFAM" id="SSF53098">
    <property type="entry name" value="Ribonuclease H-like"/>
    <property type="match status" value="1"/>
</dbReference>
<name>A0ABD2Z7X8_9GENT</name>
<proteinExistence type="predicted"/>
<dbReference type="PANTHER" id="PTHR42648">
    <property type="entry name" value="TRANSPOSASE, PUTATIVE-RELATED"/>
    <property type="match status" value="1"/>
</dbReference>
<protein>
    <recommendedName>
        <fullName evidence="1">Integrase catalytic domain-containing protein</fullName>
    </recommendedName>
</protein>
<dbReference type="InterPro" id="IPR012337">
    <property type="entry name" value="RNaseH-like_sf"/>
</dbReference>
<sequence length="147" mass="17735">MLSLQGSLYHVLFIDDFTRMCWIFFLKFKSKVARVLWKFKKMVENRSGCKIKILRSDNEKEYISTEFNLFCEEAGIEHQLTTLYTPEQNKVSEIRNRYIMEMVRCMLHEKELPKKFWTNADNTAVFLQNRLPTKVLEDRTPFETWYG</sequence>
<dbReference type="Gene3D" id="3.30.420.10">
    <property type="entry name" value="Ribonuclease H-like superfamily/Ribonuclease H"/>
    <property type="match status" value="1"/>
</dbReference>
<dbReference type="PANTHER" id="PTHR42648:SF18">
    <property type="entry name" value="RETROTRANSPOSON, UNCLASSIFIED-LIKE PROTEIN"/>
    <property type="match status" value="1"/>
</dbReference>
<evidence type="ECO:0000313" key="3">
    <source>
        <dbReference type="Proteomes" id="UP001630127"/>
    </source>
</evidence>
<accession>A0ABD2Z7X8</accession>
<dbReference type="InterPro" id="IPR039537">
    <property type="entry name" value="Retrotran_Ty1/copia-like"/>
</dbReference>
<dbReference type="PROSITE" id="PS50994">
    <property type="entry name" value="INTEGRASE"/>
    <property type="match status" value="1"/>
</dbReference>
<feature type="domain" description="Integrase catalytic" evidence="1">
    <location>
        <begin position="1"/>
        <end position="147"/>
    </location>
</feature>
<dbReference type="Proteomes" id="UP001630127">
    <property type="component" value="Unassembled WGS sequence"/>
</dbReference>
<organism evidence="2 3">
    <name type="scientific">Cinchona calisaya</name>
    <dbReference type="NCBI Taxonomy" id="153742"/>
    <lineage>
        <taxon>Eukaryota</taxon>
        <taxon>Viridiplantae</taxon>
        <taxon>Streptophyta</taxon>
        <taxon>Embryophyta</taxon>
        <taxon>Tracheophyta</taxon>
        <taxon>Spermatophyta</taxon>
        <taxon>Magnoliopsida</taxon>
        <taxon>eudicotyledons</taxon>
        <taxon>Gunneridae</taxon>
        <taxon>Pentapetalae</taxon>
        <taxon>asterids</taxon>
        <taxon>lamiids</taxon>
        <taxon>Gentianales</taxon>
        <taxon>Rubiaceae</taxon>
        <taxon>Cinchonoideae</taxon>
        <taxon>Cinchoneae</taxon>
        <taxon>Cinchona</taxon>
    </lineage>
</organism>
<comment type="caution">
    <text evidence="2">The sequence shown here is derived from an EMBL/GenBank/DDBJ whole genome shotgun (WGS) entry which is preliminary data.</text>
</comment>
<evidence type="ECO:0000313" key="2">
    <source>
        <dbReference type="EMBL" id="KAL3514435.1"/>
    </source>
</evidence>
<dbReference type="InterPro" id="IPR001584">
    <property type="entry name" value="Integrase_cat-core"/>
</dbReference>
<keyword evidence="3" id="KW-1185">Reference proteome</keyword>
<dbReference type="InterPro" id="IPR036397">
    <property type="entry name" value="RNaseH_sf"/>
</dbReference>
<dbReference type="AlphaFoldDB" id="A0ABD2Z7X8"/>